<gene>
    <name evidence="5" type="ORF">GA0070216_108144</name>
</gene>
<accession>A0A1C4Z4N4</accession>
<dbReference type="OrthoDB" id="9804819at2"/>
<evidence type="ECO:0000256" key="1">
    <source>
        <dbReference type="ARBA" id="ARBA00022741"/>
    </source>
</evidence>
<evidence type="ECO:0000256" key="3">
    <source>
        <dbReference type="SAM" id="MobiDB-lite"/>
    </source>
</evidence>
<dbReference type="PROSITE" id="PS50893">
    <property type="entry name" value="ABC_TRANSPORTER_2"/>
    <property type="match status" value="1"/>
</dbReference>
<evidence type="ECO:0000313" key="6">
    <source>
        <dbReference type="Proteomes" id="UP000198797"/>
    </source>
</evidence>
<dbReference type="Proteomes" id="UP000198797">
    <property type="component" value="Unassembled WGS sequence"/>
</dbReference>
<feature type="compositionally biased region" description="Polar residues" evidence="3">
    <location>
        <begin position="1"/>
        <end position="11"/>
    </location>
</feature>
<name>A0A1C4Z4N4_9ACTN</name>
<dbReference type="Gene3D" id="3.40.50.300">
    <property type="entry name" value="P-loop containing nucleotide triphosphate hydrolases"/>
    <property type="match status" value="1"/>
</dbReference>
<dbReference type="PANTHER" id="PTHR43038:SF7">
    <property type="entry name" value="ABC TRANSPORT SYSTEM ATP-BINDING PROTEIN"/>
    <property type="match status" value="1"/>
</dbReference>
<dbReference type="PANTHER" id="PTHR43038">
    <property type="entry name" value="ATP-BINDING CASSETTE, SUB-FAMILY H, MEMBER 1"/>
    <property type="match status" value="1"/>
</dbReference>
<feature type="domain" description="ABC transporter" evidence="4">
    <location>
        <begin position="28"/>
        <end position="226"/>
    </location>
</feature>
<sequence length="226" mass="23896">MDLSDTASEVTATRPGPAEGDSSTPIRLHASNIHKRYGKNHVLKGVDLTVRAGEVVAIIGANGCGKSTLMKICAGLVSPSSGVVEVDESMAYCPQQAGLMGFLTADEHFALFGAGHGMSRGEAQATGRQLAKSLAWDGGMSTQARHLSGGTQQKLNLILAALSDPDILLLDEPYQGFDRGSYVDFWDWVLQRRDAGKSTLVITHMLNSLDRVDAVLDLGAKAAADS</sequence>
<dbReference type="Pfam" id="PF00005">
    <property type="entry name" value="ABC_tran"/>
    <property type="match status" value="1"/>
</dbReference>
<feature type="region of interest" description="Disordered" evidence="3">
    <location>
        <begin position="1"/>
        <end position="26"/>
    </location>
</feature>
<keyword evidence="1" id="KW-0547">Nucleotide-binding</keyword>
<dbReference type="InterPro" id="IPR027417">
    <property type="entry name" value="P-loop_NTPase"/>
</dbReference>
<evidence type="ECO:0000259" key="4">
    <source>
        <dbReference type="PROSITE" id="PS50893"/>
    </source>
</evidence>
<dbReference type="SMART" id="SM00382">
    <property type="entry name" value="AAA"/>
    <property type="match status" value="1"/>
</dbReference>
<dbReference type="InterPro" id="IPR003593">
    <property type="entry name" value="AAA+_ATPase"/>
</dbReference>
<dbReference type="SUPFAM" id="SSF52540">
    <property type="entry name" value="P-loop containing nucleoside triphosphate hydrolases"/>
    <property type="match status" value="1"/>
</dbReference>
<keyword evidence="2" id="KW-0067">ATP-binding</keyword>
<evidence type="ECO:0000256" key="2">
    <source>
        <dbReference type="ARBA" id="ARBA00022840"/>
    </source>
</evidence>
<proteinExistence type="predicted"/>
<evidence type="ECO:0000313" key="5">
    <source>
        <dbReference type="EMBL" id="SCF27866.1"/>
    </source>
</evidence>
<dbReference type="AlphaFoldDB" id="A0A1C4Z4N4"/>
<dbReference type="STRING" id="121616.GA0070216_108144"/>
<protein>
    <submittedName>
        <fullName evidence="5">ABC-type multidrug transport system, ATPase component</fullName>
    </submittedName>
</protein>
<reference evidence="6" key="1">
    <citation type="submission" date="2016-06" db="EMBL/GenBank/DDBJ databases">
        <authorList>
            <person name="Varghese N."/>
            <person name="Submissions Spin"/>
        </authorList>
    </citation>
    <scope>NUCLEOTIDE SEQUENCE [LARGE SCALE GENOMIC DNA]</scope>
    <source>
        <strain evidence="6">DSM 44100</strain>
    </source>
</reference>
<dbReference type="InterPro" id="IPR003439">
    <property type="entry name" value="ABC_transporter-like_ATP-bd"/>
</dbReference>
<dbReference type="CDD" id="cd03230">
    <property type="entry name" value="ABC_DR_subfamily_A"/>
    <property type="match status" value="1"/>
</dbReference>
<dbReference type="GO" id="GO:0005524">
    <property type="term" value="F:ATP binding"/>
    <property type="evidence" value="ECO:0007669"/>
    <property type="project" value="UniProtKB-KW"/>
</dbReference>
<dbReference type="GO" id="GO:0016887">
    <property type="term" value="F:ATP hydrolysis activity"/>
    <property type="evidence" value="ECO:0007669"/>
    <property type="project" value="InterPro"/>
</dbReference>
<dbReference type="RefSeq" id="WP_091247194.1">
    <property type="nucleotide sequence ID" value="NZ_FMCU01000008.1"/>
</dbReference>
<keyword evidence="6" id="KW-1185">Reference proteome</keyword>
<dbReference type="EMBL" id="FMCU01000008">
    <property type="protein sequence ID" value="SCF27866.1"/>
    <property type="molecule type" value="Genomic_DNA"/>
</dbReference>
<organism evidence="5 6">
    <name type="scientific">Micromonospora matsumotoense</name>
    <dbReference type="NCBI Taxonomy" id="121616"/>
    <lineage>
        <taxon>Bacteria</taxon>
        <taxon>Bacillati</taxon>
        <taxon>Actinomycetota</taxon>
        <taxon>Actinomycetes</taxon>
        <taxon>Micromonosporales</taxon>
        <taxon>Micromonosporaceae</taxon>
        <taxon>Micromonospora</taxon>
    </lineage>
</organism>